<protein>
    <recommendedName>
        <fullName evidence="4">Lipoprotein</fullName>
    </recommendedName>
</protein>
<gene>
    <name evidence="2" type="ORF">ESP70_015985</name>
</gene>
<proteinExistence type="predicted"/>
<name>A0A5M4FBA5_9ACTN</name>
<evidence type="ECO:0008006" key="4">
    <source>
        <dbReference type="Google" id="ProtNLM"/>
    </source>
</evidence>
<dbReference type="AlphaFoldDB" id="A0A5M4FBA5"/>
<accession>A0A5M4FBA5</accession>
<organism evidence="2 3">
    <name type="scientific">Aeromicrobium ginsengisoli</name>
    <dbReference type="NCBI Taxonomy" id="363867"/>
    <lineage>
        <taxon>Bacteria</taxon>
        <taxon>Bacillati</taxon>
        <taxon>Actinomycetota</taxon>
        <taxon>Actinomycetes</taxon>
        <taxon>Propionibacteriales</taxon>
        <taxon>Nocardioidaceae</taxon>
        <taxon>Aeromicrobium</taxon>
    </lineage>
</organism>
<keyword evidence="3" id="KW-1185">Reference proteome</keyword>
<dbReference type="RefSeq" id="WP_149690307.1">
    <property type="nucleotide sequence ID" value="NZ_SDPQ02000003.1"/>
</dbReference>
<dbReference type="PROSITE" id="PS51257">
    <property type="entry name" value="PROKAR_LIPOPROTEIN"/>
    <property type="match status" value="1"/>
</dbReference>
<comment type="caution">
    <text evidence="2">The sequence shown here is derived from an EMBL/GenBank/DDBJ whole genome shotgun (WGS) entry which is preliminary data.</text>
</comment>
<evidence type="ECO:0000256" key="1">
    <source>
        <dbReference type="SAM" id="SignalP"/>
    </source>
</evidence>
<feature type="signal peptide" evidence="1">
    <location>
        <begin position="1"/>
        <end position="21"/>
    </location>
</feature>
<evidence type="ECO:0000313" key="2">
    <source>
        <dbReference type="EMBL" id="KAA1395648.1"/>
    </source>
</evidence>
<reference evidence="2" key="1">
    <citation type="submission" date="2019-09" db="EMBL/GenBank/DDBJ databases">
        <authorList>
            <person name="Li J."/>
        </authorList>
    </citation>
    <scope>NUCLEOTIDE SEQUENCE [LARGE SCALE GENOMIC DNA]</scope>
    <source>
        <strain evidence="2">JCM 14732</strain>
    </source>
</reference>
<dbReference type="Proteomes" id="UP000380867">
    <property type="component" value="Unassembled WGS sequence"/>
</dbReference>
<dbReference type="EMBL" id="SDPQ02000003">
    <property type="protein sequence ID" value="KAA1395648.1"/>
    <property type="molecule type" value="Genomic_DNA"/>
</dbReference>
<feature type="chain" id="PRO_5038480824" description="Lipoprotein" evidence="1">
    <location>
        <begin position="22"/>
        <end position="196"/>
    </location>
</feature>
<keyword evidence="1" id="KW-0732">Signal</keyword>
<evidence type="ECO:0000313" key="3">
    <source>
        <dbReference type="Proteomes" id="UP000380867"/>
    </source>
</evidence>
<sequence>MPRFARSRRVAAVAVVVVALAGLTACDPRSDPITPRGAGFQQTADHGLDIWFGGPCRDVVEVELGFVKDDDDKDALKQVLRAPGFTPSVELPAKAPAPGTGIPSLETLTLGTTPDGLRATSALPKGFDWRDYETVRLLVKTSGGQAATYLSTKRLTEESADHPGEFYVQDQGWFDKAAFAEADGDGFKALCSSINP</sequence>
<dbReference type="OrthoDB" id="4545136at2"/>